<dbReference type="Proteomes" id="UP000788993">
    <property type="component" value="Unassembled WGS sequence"/>
</dbReference>
<reference evidence="1" key="1">
    <citation type="journal article" date="2021" name="Open Biol.">
        <title>Shared evolutionary footprints suggest mitochondrial oxidative damage underlies multiple complex I losses in fungi.</title>
        <authorList>
            <person name="Schikora-Tamarit M.A."/>
            <person name="Marcet-Houben M."/>
            <person name="Nosek J."/>
            <person name="Gabaldon T."/>
        </authorList>
    </citation>
    <scope>NUCLEOTIDE SEQUENCE</scope>
    <source>
        <strain evidence="1">NCAIM Y.01608</strain>
    </source>
</reference>
<organism evidence="1 2">
    <name type="scientific">Ogataea polymorpha</name>
    <dbReference type="NCBI Taxonomy" id="460523"/>
    <lineage>
        <taxon>Eukaryota</taxon>
        <taxon>Fungi</taxon>
        <taxon>Dikarya</taxon>
        <taxon>Ascomycota</taxon>
        <taxon>Saccharomycotina</taxon>
        <taxon>Pichiomycetes</taxon>
        <taxon>Pichiales</taxon>
        <taxon>Pichiaceae</taxon>
        <taxon>Ogataea</taxon>
    </lineage>
</organism>
<evidence type="ECO:0000313" key="2">
    <source>
        <dbReference type="Proteomes" id="UP000788993"/>
    </source>
</evidence>
<sequence>MLQNSFVAADSNVLASLDTNIGDHTVLRNQSVSSSTVGDEWGTINSKAKLLAECTRWIGSKLDNALGVAQGLTPSRLDEWIIGGEDYDLVGTLLLQFLGVLDKRWNMSFGTGWSECARSSHNHQCLAWSQFGQIQLLWQGN</sequence>
<keyword evidence="2" id="KW-1185">Reference proteome</keyword>
<dbReference type="AlphaFoldDB" id="A0A9P8PTP2"/>
<proteinExistence type="predicted"/>
<accession>A0A9P8PTP2</accession>
<evidence type="ECO:0000313" key="1">
    <source>
        <dbReference type="EMBL" id="KAH3677415.1"/>
    </source>
</evidence>
<name>A0A9P8PTP2_9ASCO</name>
<protein>
    <submittedName>
        <fullName evidence="1">Uncharacterized protein</fullName>
    </submittedName>
</protein>
<reference evidence="1" key="2">
    <citation type="submission" date="2021-01" db="EMBL/GenBank/DDBJ databases">
        <authorList>
            <person name="Schikora-Tamarit M.A."/>
        </authorList>
    </citation>
    <scope>NUCLEOTIDE SEQUENCE</scope>
    <source>
        <strain evidence="1">NCAIM Y.01608</strain>
    </source>
</reference>
<comment type="caution">
    <text evidence="1">The sequence shown here is derived from an EMBL/GenBank/DDBJ whole genome shotgun (WGS) entry which is preliminary data.</text>
</comment>
<gene>
    <name evidence="1" type="ORF">OGATHE_000889</name>
</gene>
<dbReference type="EMBL" id="JAEUBD010000108">
    <property type="protein sequence ID" value="KAH3677415.1"/>
    <property type="molecule type" value="Genomic_DNA"/>
</dbReference>